<evidence type="ECO:0000256" key="1">
    <source>
        <dbReference type="SAM" id="MobiDB-lite"/>
    </source>
</evidence>
<keyword evidence="2" id="KW-0732">Signal</keyword>
<comment type="caution">
    <text evidence="3">The sequence shown here is derived from an EMBL/GenBank/DDBJ whole genome shotgun (WGS) entry which is preliminary data.</text>
</comment>
<feature type="chain" id="PRO_5047518668" evidence="2">
    <location>
        <begin position="21"/>
        <end position="107"/>
    </location>
</feature>
<protein>
    <submittedName>
        <fullName evidence="3">Uncharacterized protein</fullName>
    </submittedName>
</protein>
<evidence type="ECO:0000313" key="4">
    <source>
        <dbReference type="Proteomes" id="UP001642484"/>
    </source>
</evidence>
<feature type="compositionally biased region" description="Low complexity" evidence="1">
    <location>
        <begin position="61"/>
        <end position="76"/>
    </location>
</feature>
<feature type="signal peptide" evidence="2">
    <location>
        <begin position="1"/>
        <end position="20"/>
    </location>
</feature>
<sequence>MHCCLELWAILLWALHHVFASTGQQVLQQDPHILHAELHGVGFDEPYQDGNPEEDQHLQESVESQVSQQRLRSSSCCHKKAPNGFPLQSHAAMRPGKVHMVAELLHP</sequence>
<reference evidence="3 4" key="1">
    <citation type="submission" date="2024-02" db="EMBL/GenBank/DDBJ databases">
        <authorList>
            <person name="Chen Y."/>
            <person name="Shah S."/>
            <person name="Dougan E. K."/>
            <person name="Thang M."/>
            <person name="Chan C."/>
        </authorList>
    </citation>
    <scope>NUCLEOTIDE SEQUENCE [LARGE SCALE GENOMIC DNA]</scope>
</reference>
<keyword evidence="4" id="KW-1185">Reference proteome</keyword>
<name>A0ABP0NYY8_9DINO</name>
<gene>
    <name evidence="3" type="ORF">CCMP2556_LOCUS33678</name>
</gene>
<accession>A0ABP0NYY8</accession>
<dbReference type="Proteomes" id="UP001642484">
    <property type="component" value="Unassembled WGS sequence"/>
</dbReference>
<evidence type="ECO:0000313" key="3">
    <source>
        <dbReference type="EMBL" id="CAK9068568.1"/>
    </source>
</evidence>
<dbReference type="EMBL" id="CAXAMN010022350">
    <property type="protein sequence ID" value="CAK9068568.1"/>
    <property type="molecule type" value="Genomic_DNA"/>
</dbReference>
<organism evidence="3 4">
    <name type="scientific">Durusdinium trenchii</name>
    <dbReference type="NCBI Taxonomy" id="1381693"/>
    <lineage>
        <taxon>Eukaryota</taxon>
        <taxon>Sar</taxon>
        <taxon>Alveolata</taxon>
        <taxon>Dinophyceae</taxon>
        <taxon>Suessiales</taxon>
        <taxon>Symbiodiniaceae</taxon>
        <taxon>Durusdinium</taxon>
    </lineage>
</organism>
<feature type="region of interest" description="Disordered" evidence="1">
    <location>
        <begin position="42"/>
        <end position="77"/>
    </location>
</feature>
<proteinExistence type="predicted"/>
<evidence type="ECO:0000256" key="2">
    <source>
        <dbReference type="SAM" id="SignalP"/>
    </source>
</evidence>